<name>A0A2R8BDX3_9RHOB</name>
<reference evidence="1 2" key="1">
    <citation type="submission" date="2018-03" db="EMBL/GenBank/DDBJ databases">
        <authorList>
            <person name="Keele B.F."/>
        </authorList>
    </citation>
    <scope>NUCLEOTIDE SEQUENCE [LARGE SCALE GENOMIC DNA]</scope>
    <source>
        <strain evidence="1 2">CECT 8599</strain>
    </source>
</reference>
<evidence type="ECO:0000313" key="1">
    <source>
        <dbReference type="EMBL" id="SPH21254.1"/>
    </source>
</evidence>
<organism evidence="1 2">
    <name type="scientific">Ascidiaceihabitans donghaensis</name>
    <dbReference type="NCBI Taxonomy" id="1510460"/>
    <lineage>
        <taxon>Bacteria</taxon>
        <taxon>Pseudomonadati</taxon>
        <taxon>Pseudomonadota</taxon>
        <taxon>Alphaproteobacteria</taxon>
        <taxon>Rhodobacterales</taxon>
        <taxon>Paracoccaceae</taxon>
        <taxon>Ascidiaceihabitans</taxon>
    </lineage>
</organism>
<dbReference type="AlphaFoldDB" id="A0A2R8BDX3"/>
<protein>
    <submittedName>
        <fullName evidence="1">Uncharacterized protein</fullName>
    </submittedName>
</protein>
<dbReference type="Proteomes" id="UP000244880">
    <property type="component" value="Unassembled WGS sequence"/>
</dbReference>
<sequence>MTLVLFETTARRRAKAGKVRDCVSPLLSKSQQLFIFPAASRAVCDHA</sequence>
<evidence type="ECO:0000313" key="2">
    <source>
        <dbReference type="Proteomes" id="UP000244880"/>
    </source>
</evidence>
<accession>A0A2R8BDX3</accession>
<gene>
    <name evidence="1" type="ORF">ASD8599_02005</name>
</gene>
<keyword evidence="2" id="KW-1185">Reference proteome</keyword>
<dbReference type="EMBL" id="OMOR01000001">
    <property type="protein sequence ID" value="SPH21254.1"/>
    <property type="molecule type" value="Genomic_DNA"/>
</dbReference>
<proteinExistence type="predicted"/>